<reference evidence="6" key="1">
    <citation type="submission" date="2020-03" db="EMBL/GenBank/DDBJ databases">
        <title>Draft Genome Sequence of Cylindrodendrum hubeiense.</title>
        <authorList>
            <person name="Buettner E."/>
            <person name="Kellner H."/>
        </authorList>
    </citation>
    <scope>NUCLEOTIDE SEQUENCE</scope>
    <source>
        <strain evidence="6">IHI 201604</strain>
    </source>
</reference>
<dbReference type="EMBL" id="JAANBB010000018">
    <property type="protein sequence ID" value="KAF7555678.1"/>
    <property type="molecule type" value="Genomic_DNA"/>
</dbReference>
<proteinExistence type="predicted"/>
<evidence type="ECO:0000256" key="5">
    <source>
        <dbReference type="SAM" id="Phobius"/>
    </source>
</evidence>
<dbReference type="AlphaFoldDB" id="A0A9P5HJQ4"/>
<accession>A0A9P5HJQ4</accession>
<dbReference type="Proteomes" id="UP000722485">
    <property type="component" value="Unassembled WGS sequence"/>
</dbReference>
<comment type="caution">
    <text evidence="6">The sequence shown here is derived from an EMBL/GenBank/DDBJ whole genome shotgun (WGS) entry which is preliminary data.</text>
</comment>
<evidence type="ECO:0000256" key="1">
    <source>
        <dbReference type="ARBA" id="ARBA00004141"/>
    </source>
</evidence>
<sequence length="114" mass="12506">MSTNSSTANSTQTDVLCTLDTCPLSEAIITYQPNIAGNAFFGALFGIMLLVQLGLGIRHKTWSYLVAMVFGLILEVVGYAGRIQLHDDPFNFNFFIECVKSISHSKIRIANSDT</sequence>
<keyword evidence="4 5" id="KW-0472">Membrane</keyword>
<dbReference type="InterPro" id="IPR007568">
    <property type="entry name" value="RTA1"/>
</dbReference>
<dbReference type="PANTHER" id="PTHR31465:SF9">
    <property type="entry name" value="SPHINGOID LONG-CHAIN BASE TRANSPORTER RSB1"/>
    <property type="match status" value="1"/>
</dbReference>
<dbReference type="OrthoDB" id="4521223at2759"/>
<feature type="transmembrane region" description="Helical" evidence="5">
    <location>
        <begin position="35"/>
        <end position="55"/>
    </location>
</feature>
<keyword evidence="7" id="KW-1185">Reference proteome</keyword>
<feature type="transmembrane region" description="Helical" evidence="5">
    <location>
        <begin position="62"/>
        <end position="81"/>
    </location>
</feature>
<evidence type="ECO:0000256" key="2">
    <source>
        <dbReference type="ARBA" id="ARBA00022692"/>
    </source>
</evidence>
<protein>
    <submittedName>
        <fullName evidence="6">Uncharacterized protein</fullName>
    </submittedName>
</protein>
<keyword evidence="2 5" id="KW-0812">Transmembrane</keyword>
<dbReference type="GO" id="GO:0005886">
    <property type="term" value="C:plasma membrane"/>
    <property type="evidence" value="ECO:0007669"/>
    <property type="project" value="TreeGrafter"/>
</dbReference>
<evidence type="ECO:0000256" key="4">
    <source>
        <dbReference type="ARBA" id="ARBA00023136"/>
    </source>
</evidence>
<dbReference type="PANTHER" id="PTHR31465">
    <property type="entry name" value="PROTEIN RTA1-RELATED"/>
    <property type="match status" value="1"/>
</dbReference>
<evidence type="ECO:0000313" key="6">
    <source>
        <dbReference type="EMBL" id="KAF7555678.1"/>
    </source>
</evidence>
<organism evidence="6 7">
    <name type="scientific">Cylindrodendrum hubeiense</name>
    <dbReference type="NCBI Taxonomy" id="595255"/>
    <lineage>
        <taxon>Eukaryota</taxon>
        <taxon>Fungi</taxon>
        <taxon>Dikarya</taxon>
        <taxon>Ascomycota</taxon>
        <taxon>Pezizomycotina</taxon>
        <taxon>Sordariomycetes</taxon>
        <taxon>Hypocreomycetidae</taxon>
        <taxon>Hypocreales</taxon>
        <taxon>Nectriaceae</taxon>
        <taxon>Cylindrodendrum</taxon>
    </lineage>
</organism>
<name>A0A9P5HJQ4_9HYPO</name>
<dbReference type="Pfam" id="PF04479">
    <property type="entry name" value="RTA1"/>
    <property type="match status" value="1"/>
</dbReference>
<dbReference type="GO" id="GO:0000324">
    <property type="term" value="C:fungal-type vacuole"/>
    <property type="evidence" value="ECO:0007669"/>
    <property type="project" value="TreeGrafter"/>
</dbReference>
<gene>
    <name evidence="6" type="ORF">G7Z17_g1948</name>
</gene>
<keyword evidence="3 5" id="KW-1133">Transmembrane helix</keyword>
<evidence type="ECO:0000313" key="7">
    <source>
        <dbReference type="Proteomes" id="UP000722485"/>
    </source>
</evidence>
<comment type="subcellular location">
    <subcellularLocation>
        <location evidence="1">Membrane</location>
        <topology evidence="1">Multi-pass membrane protein</topology>
    </subcellularLocation>
</comment>
<evidence type="ECO:0000256" key="3">
    <source>
        <dbReference type="ARBA" id="ARBA00022989"/>
    </source>
</evidence>